<dbReference type="Proteomes" id="UP000620139">
    <property type="component" value="Unassembled WGS sequence"/>
</dbReference>
<accession>A0A931ITZ7</accession>
<dbReference type="PROSITE" id="PS51063">
    <property type="entry name" value="HTH_CRP_2"/>
    <property type="match status" value="1"/>
</dbReference>
<keyword evidence="6" id="KW-1185">Reference proteome</keyword>
<dbReference type="Pfam" id="PF00027">
    <property type="entry name" value="cNMP_binding"/>
    <property type="match status" value="1"/>
</dbReference>
<proteinExistence type="predicted"/>
<dbReference type="InterPro" id="IPR050397">
    <property type="entry name" value="Env_Response_Regulators"/>
</dbReference>
<reference evidence="5" key="1">
    <citation type="submission" date="2020-12" db="EMBL/GenBank/DDBJ databases">
        <title>The genome sequence of Inhella sp. 4Y17.</title>
        <authorList>
            <person name="Liu Y."/>
        </authorList>
    </citation>
    <scope>NUCLEOTIDE SEQUENCE</scope>
    <source>
        <strain evidence="5">4Y10</strain>
    </source>
</reference>
<dbReference type="Gene3D" id="2.60.120.10">
    <property type="entry name" value="Jelly Rolls"/>
    <property type="match status" value="1"/>
</dbReference>
<keyword evidence="1" id="KW-0805">Transcription regulation</keyword>
<dbReference type="SMART" id="SM00419">
    <property type="entry name" value="HTH_CRP"/>
    <property type="match status" value="1"/>
</dbReference>
<dbReference type="PANTHER" id="PTHR24567">
    <property type="entry name" value="CRP FAMILY TRANSCRIPTIONAL REGULATORY PROTEIN"/>
    <property type="match status" value="1"/>
</dbReference>
<evidence type="ECO:0000259" key="4">
    <source>
        <dbReference type="PROSITE" id="PS51063"/>
    </source>
</evidence>
<dbReference type="PRINTS" id="PR00034">
    <property type="entry name" value="HTHCRP"/>
</dbReference>
<dbReference type="Gene3D" id="1.10.10.10">
    <property type="entry name" value="Winged helix-like DNA-binding domain superfamily/Winged helix DNA-binding domain"/>
    <property type="match status" value="1"/>
</dbReference>
<dbReference type="InterPro" id="IPR036388">
    <property type="entry name" value="WH-like_DNA-bd_sf"/>
</dbReference>
<sequence length="218" mass="23448">MAEIGENPVTTSLPLEGLQPWLAQAQRLRVPAGTRLFDAGQPCPGFPIVESGSVRVSLASPDGRLLELYRVEPGDLCVVSTTCLFAGRVATAQGDAVSETELVLIRPADFDEACQADPALRRQVMGVMAERMADLMAVVEAVAFQRLDQRLAAVLVARGPVLAITHQQLADELGTVREIVSRLLGRFERAGWVSLARERIELRDPAALRALCAGANPV</sequence>
<evidence type="ECO:0000256" key="2">
    <source>
        <dbReference type="ARBA" id="ARBA00023125"/>
    </source>
</evidence>
<dbReference type="GO" id="GO:0003677">
    <property type="term" value="F:DNA binding"/>
    <property type="evidence" value="ECO:0007669"/>
    <property type="project" value="UniProtKB-KW"/>
</dbReference>
<dbReference type="InterPro" id="IPR014710">
    <property type="entry name" value="RmlC-like_jellyroll"/>
</dbReference>
<organism evidence="5 6">
    <name type="scientific">Inhella gelatinilytica</name>
    <dbReference type="NCBI Taxonomy" id="2795030"/>
    <lineage>
        <taxon>Bacteria</taxon>
        <taxon>Pseudomonadati</taxon>
        <taxon>Pseudomonadota</taxon>
        <taxon>Betaproteobacteria</taxon>
        <taxon>Burkholderiales</taxon>
        <taxon>Sphaerotilaceae</taxon>
        <taxon>Inhella</taxon>
    </lineage>
</organism>
<evidence type="ECO:0000256" key="1">
    <source>
        <dbReference type="ARBA" id="ARBA00023015"/>
    </source>
</evidence>
<dbReference type="InterPro" id="IPR012318">
    <property type="entry name" value="HTH_CRP"/>
</dbReference>
<dbReference type="GO" id="GO:0005829">
    <property type="term" value="C:cytosol"/>
    <property type="evidence" value="ECO:0007669"/>
    <property type="project" value="TreeGrafter"/>
</dbReference>
<dbReference type="PANTHER" id="PTHR24567:SF74">
    <property type="entry name" value="HTH-TYPE TRANSCRIPTIONAL REGULATOR ARCR"/>
    <property type="match status" value="1"/>
</dbReference>
<dbReference type="CDD" id="cd00038">
    <property type="entry name" value="CAP_ED"/>
    <property type="match status" value="1"/>
</dbReference>
<name>A0A931ITZ7_9BURK</name>
<protein>
    <submittedName>
        <fullName evidence="5">Crp/Fnr family transcriptional regulator</fullName>
    </submittedName>
</protein>
<dbReference type="AlphaFoldDB" id="A0A931ITZ7"/>
<gene>
    <name evidence="5" type="ORF">I7X43_03575</name>
</gene>
<feature type="domain" description="HTH crp-type" evidence="4">
    <location>
        <begin position="145"/>
        <end position="206"/>
    </location>
</feature>
<evidence type="ECO:0000256" key="3">
    <source>
        <dbReference type="ARBA" id="ARBA00023163"/>
    </source>
</evidence>
<keyword evidence="2" id="KW-0238">DNA-binding</keyword>
<evidence type="ECO:0000313" key="5">
    <source>
        <dbReference type="EMBL" id="MBH9551922.1"/>
    </source>
</evidence>
<dbReference type="InterPro" id="IPR018490">
    <property type="entry name" value="cNMP-bd_dom_sf"/>
</dbReference>
<dbReference type="GO" id="GO:0003700">
    <property type="term" value="F:DNA-binding transcription factor activity"/>
    <property type="evidence" value="ECO:0007669"/>
    <property type="project" value="TreeGrafter"/>
</dbReference>
<dbReference type="EMBL" id="JAEDAL010000001">
    <property type="protein sequence ID" value="MBH9551922.1"/>
    <property type="molecule type" value="Genomic_DNA"/>
</dbReference>
<evidence type="ECO:0000313" key="6">
    <source>
        <dbReference type="Proteomes" id="UP000620139"/>
    </source>
</evidence>
<dbReference type="InterPro" id="IPR036390">
    <property type="entry name" value="WH_DNA-bd_sf"/>
</dbReference>
<dbReference type="Pfam" id="PF13545">
    <property type="entry name" value="HTH_Crp_2"/>
    <property type="match status" value="1"/>
</dbReference>
<dbReference type="SUPFAM" id="SSF46785">
    <property type="entry name" value="Winged helix' DNA-binding domain"/>
    <property type="match status" value="1"/>
</dbReference>
<keyword evidence="3" id="KW-0804">Transcription</keyword>
<dbReference type="InterPro" id="IPR000595">
    <property type="entry name" value="cNMP-bd_dom"/>
</dbReference>
<comment type="caution">
    <text evidence="5">The sequence shown here is derived from an EMBL/GenBank/DDBJ whole genome shotgun (WGS) entry which is preliminary data.</text>
</comment>
<dbReference type="SUPFAM" id="SSF51206">
    <property type="entry name" value="cAMP-binding domain-like"/>
    <property type="match status" value="1"/>
</dbReference>